<evidence type="ECO:0000256" key="3">
    <source>
        <dbReference type="ARBA" id="ARBA00012588"/>
    </source>
</evidence>
<dbReference type="GO" id="GO:0009011">
    <property type="term" value="F:alpha-1,4-glucan glucosyltransferase (ADP-glucose donor) activity"/>
    <property type="evidence" value="ECO:0007669"/>
    <property type="project" value="UniProtKB-EC"/>
</dbReference>
<dbReference type="GO" id="GO:0005829">
    <property type="term" value="C:cytosol"/>
    <property type="evidence" value="ECO:0007669"/>
    <property type="project" value="TreeGrafter"/>
</dbReference>
<evidence type="ECO:0000256" key="4">
    <source>
        <dbReference type="ARBA" id="ARBA00022676"/>
    </source>
</evidence>
<dbReference type="Pfam" id="PF00534">
    <property type="entry name" value="Glycos_transf_1"/>
    <property type="match status" value="1"/>
</dbReference>
<gene>
    <name evidence="8" type="ORF">METZ01_LOCUS123486</name>
</gene>
<evidence type="ECO:0000259" key="7">
    <source>
        <dbReference type="Pfam" id="PF08323"/>
    </source>
</evidence>
<keyword evidence="4" id="KW-0328">Glycosyltransferase</keyword>
<dbReference type="GO" id="GO:0005978">
    <property type="term" value="P:glycogen biosynthetic process"/>
    <property type="evidence" value="ECO:0007669"/>
    <property type="project" value="TreeGrafter"/>
</dbReference>
<dbReference type="EMBL" id="UINC01017092">
    <property type="protein sequence ID" value="SVA70632.1"/>
    <property type="molecule type" value="Genomic_DNA"/>
</dbReference>
<dbReference type="GO" id="GO:0004373">
    <property type="term" value="F:alpha-1,4-glucan glucosyltransferase (UDP-glucose donor) activity"/>
    <property type="evidence" value="ECO:0007669"/>
    <property type="project" value="InterPro"/>
</dbReference>
<evidence type="ECO:0000259" key="6">
    <source>
        <dbReference type="Pfam" id="PF00534"/>
    </source>
</evidence>
<accession>A0A381Y1R6</accession>
<feature type="domain" description="Glycosyl transferase family 1" evidence="6">
    <location>
        <begin position="272"/>
        <end position="430"/>
    </location>
</feature>
<name>A0A381Y1R6_9ZZZZ</name>
<dbReference type="Gene3D" id="3.40.50.2000">
    <property type="entry name" value="Glycogen Phosphorylase B"/>
    <property type="match status" value="2"/>
</dbReference>
<dbReference type="CDD" id="cd03791">
    <property type="entry name" value="GT5_Glycogen_synthase_DULL1-like"/>
    <property type="match status" value="1"/>
</dbReference>
<keyword evidence="5" id="KW-0808">Transferase</keyword>
<dbReference type="Pfam" id="PF08323">
    <property type="entry name" value="Glyco_transf_5"/>
    <property type="match status" value="1"/>
</dbReference>
<reference evidence="8" key="1">
    <citation type="submission" date="2018-05" db="EMBL/GenBank/DDBJ databases">
        <authorList>
            <person name="Lanie J.A."/>
            <person name="Ng W.-L."/>
            <person name="Kazmierczak K.M."/>
            <person name="Andrzejewski T.M."/>
            <person name="Davidsen T.M."/>
            <person name="Wayne K.J."/>
            <person name="Tettelin H."/>
            <person name="Glass J.I."/>
            <person name="Rusch D."/>
            <person name="Podicherti R."/>
            <person name="Tsui H.-C.T."/>
            <person name="Winkler M.E."/>
        </authorList>
    </citation>
    <scope>NUCLEOTIDE SEQUENCE</scope>
</reference>
<dbReference type="InterPro" id="IPR001296">
    <property type="entry name" value="Glyco_trans_1"/>
</dbReference>
<evidence type="ECO:0000256" key="5">
    <source>
        <dbReference type="ARBA" id="ARBA00022679"/>
    </source>
</evidence>
<dbReference type="AlphaFoldDB" id="A0A381Y1R6"/>
<dbReference type="PANTHER" id="PTHR45825:SF11">
    <property type="entry name" value="ALPHA AMYLASE DOMAIN-CONTAINING PROTEIN"/>
    <property type="match status" value="1"/>
</dbReference>
<comment type="similarity">
    <text evidence="2">Belongs to the glycosyltransferase 1 family. Bacterial/plant glycogen synthase subfamily.</text>
</comment>
<dbReference type="InterPro" id="IPR013534">
    <property type="entry name" value="Starch_synth_cat_dom"/>
</dbReference>
<dbReference type="NCBIfam" id="NF001899">
    <property type="entry name" value="PRK00654.1-2"/>
    <property type="match status" value="1"/>
</dbReference>
<dbReference type="SUPFAM" id="SSF53756">
    <property type="entry name" value="UDP-Glycosyltransferase/glycogen phosphorylase"/>
    <property type="match status" value="1"/>
</dbReference>
<evidence type="ECO:0000256" key="1">
    <source>
        <dbReference type="ARBA" id="ARBA00001478"/>
    </source>
</evidence>
<sequence length="461" mass="49766">MNILHASSEVFPYSKTGGLADATAALAKAQAATGHSVTLVTPLHRGIREQFPGLEPLGQAEPPAKVWRLEPEPNLTVLFIDEPEWFDRNGLYGHADDAERFIFFSKCVARLAKRVEIVHAHDWQNGLVMPLLADEPVGKVFTIHNAAYQGRFPADKFMLTGLPDAYFDSRHLEFHGDISFLKGGVVFADLVTTVSPRYARELLTEEYGCGLEGVFRAKGGTLTGVLNGVDYTEWKTTDNPHLSASYSADSPGGKSVNKHALQRELGLPALDDVPLLGNISRFTDQKGIDILLGALEELLSGGAVFQFAGLGSGEPLLEQAMSGLAKCHPEQVAVKVGYDTGLAHRIEAGSDFYVMPSRFEPCGLNQLYSLRYGSVPVVRATGGLDDSVIDLGQGEASATGIKFANCSASALGRALGRALALYAKPKRLAKVRDNGMRADFSWGQTTAEYGRLYAKIKKPAA</sequence>
<evidence type="ECO:0000256" key="2">
    <source>
        <dbReference type="ARBA" id="ARBA00010281"/>
    </source>
</evidence>
<evidence type="ECO:0000313" key="8">
    <source>
        <dbReference type="EMBL" id="SVA70632.1"/>
    </source>
</evidence>
<feature type="domain" description="Starch synthase catalytic" evidence="7">
    <location>
        <begin position="2"/>
        <end position="216"/>
    </location>
</feature>
<protein>
    <recommendedName>
        <fullName evidence="3">starch synthase</fullName>
        <ecNumber evidence="3">2.4.1.21</ecNumber>
    </recommendedName>
</protein>
<dbReference type="NCBIfam" id="TIGR02095">
    <property type="entry name" value="glgA"/>
    <property type="match status" value="1"/>
</dbReference>
<dbReference type="HAMAP" id="MF_00484">
    <property type="entry name" value="Glycogen_synth"/>
    <property type="match status" value="1"/>
</dbReference>
<proteinExistence type="inferred from homology"/>
<dbReference type="PANTHER" id="PTHR45825">
    <property type="entry name" value="GRANULE-BOUND STARCH SYNTHASE 1, CHLOROPLASTIC/AMYLOPLASTIC"/>
    <property type="match status" value="1"/>
</dbReference>
<dbReference type="InterPro" id="IPR011835">
    <property type="entry name" value="GS/SS"/>
</dbReference>
<comment type="catalytic activity">
    <reaction evidence="1">
        <text>[(1-&gt;4)-alpha-D-glucosyl](n) + ADP-alpha-D-glucose = [(1-&gt;4)-alpha-D-glucosyl](n+1) + ADP + H(+)</text>
        <dbReference type="Rhea" id="RHEA:18189"/>
        <dbReference type="Rhea" id="RHEA-COMP:9584"/>
        <dbReference type="Rhea" id="RHEA-COMP:9587"/>
        <dbReference type="ChEBI" id="CHEBI:15378"/>
        <dbReference type="ChEBI" id="CHEBI:15444"/>
        <dbReference type="ChEBI" id="CHEBI:57498"/>
        <dbReference type="ChEBI" id="CHEBI:456216"/>
        <dbReference type="EC" id="2.4.1.21"/>
    </reaction>
</comment>
<organism evidence="8">
    <name type="scientific">marine metagenome</name>
    <dbReference type="NCBI Taxonomy" id="408172"/>
    <lineage>
        <taxon>unclassified sequences</taxon>
        <taxon>metagenomes</taxon>
        <taxon>ecological metagenomes</taxon>
    </lineage>
</organism>
<dbReference type="EC" id="2.4.1.21" evidence="3"/>